<keyword evidence="2" id="KW-1185">Reference proteome</keyword>
<sequence length="152" mass="17674">MLSKIPQELIDYIIDFLHNDKETLVHCALTHTTWTNTSRYHLFSSILITVRVEAPSSNGYIIPFSSIGDPEHHLERNDNRHDIEKVLQFFKQERYSHCRHYVRHILIRGIVHRGQCTLEVSKIGQILTLLRSVKSLSILSLKLYPLTEEPCG</sequence>
<evidence type="ECO:0000313" key="2">
    <source>
        <dbReference type="Proteomes" id="UP001385951"/>
    </source>
</evidence>
<organism evidence="1 2">
    <name type="scientific">Cerrena zonata</name>
    <dbReference type="NCBI Taxonomy" id="2478898"/>
    <lineage>
        <taxon>Eukaryota</taxon>
        <taxon>Fungi</taxon>
        <taxon>Dikarya</taxon>
        <taxon>Basidiomycota</taxon>
        <taxon>Agaricomycotina</taxon>
        <taxon>Agaricomycetes</taxon>
        <taxon>Polyporales</taxon>
        <taxon>Cerrenaceae</taxon>
        <taxon>Cerrena</taxon>
    </lineage>
</organism>
<gene>
    <name evidence="1" type="ORF">QCA50_007629</name>
</gene>
<protein>
    <recommendedName>
        <fullName evidence="3">F-box domain-containing protein</fullName>
    </recommendedName>
</protein>
<accession>A0AAW0GFQ1</accession>
<dbReference type="AlphaFoldDB" id="A0AAW0GFQ1"/>
<reference evidence="1 2" key="1">
    <citation type="submission" date="2022-09" db="EMBL/GenBank/DDBJ databases">
        <authorList>
            <person name="Palmer J.M."/>
        </authorList>
    </citation>
    <scope>NUCLEOTIDE SEQUENCE [LARGE SCALE GENOMIC DNA]</scope>
    <source>
        <strain evidence="1 2">DSM 7382</strain>
    </source>
</reference>
<proteinExistence type="predicted"/>
<evidence type="ECO:0000313" key="1">
    <source>
        <dbReference type="EMBL" id="KAK7688938.1"/>
    </source>
</evidence>
<dbReference type="Proteomes" id="UP001385951">
    <property type="component" value="Unassembled WGS sequence"/>
</dbReference>
<evidence type="ECO:0008006" key="3">
    <source>
        <dbReference type="Google" id="ProtNLM"/>
    </source>
</evidence>
<comment type="caution">
    <text evidence="1">The sequence shown here is derived from an EMBL/GenBank/DDBJ whole genome shotgun (WGS) entry which is preliminary data.</text>
</comment>
<dbReference type="EMBL" id="JASBNA010000009">
    <property type="protein sequence ID" value="KAK7688938.1"/>
    <property type="molecule type" value="Genomic_DNA"/>
</dbReference>
<name>A0AAW0GFQ1_9APHY</name>